<dbReference type="EMBL" id="CAMPGE010003737">
    <property type="protein sequence ID" value="CAI2362583.1"/>
    <property type="molecule type" value="Genomic_DNA"/>
</dbReference>
<proteinExistence type="predicted"/>
<gene>
    <name evidence="1" type="ORF">ECRASSUSDP1_LOCUS3907</name>
</gene>
<protein>
    <submittedName>
        <fullName evidence="1">Uncharacterized protein</fullName>
    </submittedName>
</protein>
<keyword evidence="2" id="KW-1185">Reference proteome</keyword>
<accession>A0AAD1U631</accession>
<reference evidence="1" key="1">
    <citation type="submission" date="2023-07" db="EMBL/GenBank/DDBJ databases">
        <authorList>
            <consortium name="AG Swart"/>
            <person name="Singh M."/>
            <person name="Singh A."/>
            <person name="Seah K."/>
            <person name="Emmerich C."/>
        </authorList>
    </citation>
    <scope>NUCLEOTIDE SEQUENCE</scope>
    <source>
        <strain evidence="1">DP1</strain>
    </source>
</reference>
<organism evidence="1 2">
    <name type="scientific">Euplotes crassus</name>
    <dbReference type="NCBI Taxonomy" id="5936"/>
    <lineage>
        <taxon>Eukaryota</taxon>
        <taxon>Sar</taxon>
        <taxon>Alveolata</taxon>
        <taxon>Ciliophora</taxon>
        <taxon>Intramacronucleata</taxon>
        <taxon>Spirotrichea</taxon>
        <taxon>Hypotrichia</taxon>
        <taxon>Euplotida</taxon>
        <taxon>Euplotidae</taxon>
        <taxon>Moneuplotes</taxon>
    </lineage>
</organism>
<evidence type="ECO:0000313" key="2">
    <source>
        <dbReference type="Proteomes" id="UP001295684"/>
    </source>
</evidence>
<dbReference type="Proteomes" id="UP001295684">
    <property type="component" value="Unassembled WGS sequence"/>
</dbReference>
<comment type="caution">
    <text evidence="1">The sequence shown here is derived from an EMBL/GenBank/DDBJ whole genome shotgun (WGS) entry which is preliminary data.</text>
</comment>
<evidence type="ECO:0000313" key="1">
    <source>
        <dbReference type="EMBL" id="CAI2362583.1"/>
    </source>
</evidence>
<name>A0AAD1U631_EUPCR</name>
<dbReference type="AlphaFoldDB" id="A0AAD1U631"/>
<sequence length="77" mass="8903">MLKCSLRGCERKIGVNILSRIERKECRCNRVCCQVEQKTMEGVFDKDNICKIFLSEEIFLVNSRISISHQKNSPVPT</sequence>